<feature type="transmembrane region" description="Helical" evidence="1">
    <location>
        <begin position="6"/>
        <end position="24"/>
    </location>
</feature>
<keyword evidence="1" id="KW-0472">Membrane</keyword>
<evidence type="ECO:0000256" key="1">
    <source>
        <dbReference type="SAM" id="Phobius"/>
    </source>
</evidence>
<gene>
    <name evidence="2" type="ORF">SAMN04488111_1568</name>
</gene>
<sequence>MDLLREYFIPWIFSNTIAVIVLILSLKKTTISRLLFAILFMWACWLNYTTAHNNPSNYLNYAALTPFSLYANFINGWFKSHIITMVSLIAIGQGIIAIGLFLKGRIVKIACFGAIVFFLAIAPLGIGSGFPSSLIAALAIYFILKNNDLNFLWISKTKKVTR</sequence>
<dbReference type="Proteomes" id="UP000198412">
    <property type="component" value="Unassembled WGS sequence"/>
</dbReference>
<feature type="transmembrane region" description="Helical" evidence="1">
    <location>
        <begin position="82"/>
        <end position="102"/>
    </location>
</feature>
<keyword evidence="1" id="KW-0812">Transmembrane</keyword>
<dbReference type="AlphaFoldDB" id="A0A238X5B0"/>
<feature type="transmembrane region" description="Helical" evidence="1">
    <location>
        <begin position="31"/>
        <end position="48"/>
    </location>
</feature>
<dbReference type="RefSeq" id="WP_089378130.1">
    <property type="nucleotide sequence ID" value="NZ_FZNX01000002.1"/>
</dbReference>
<accession>A0A238X5B0</accession>
<dbReference type="EMBL" id="FZNX01000002">
    <property type="protein sequence ID" value="SNR53822.1"/>
    <property type="molecule type" value="Genomic_DNA"/>
</dbReference>
<proteinExistence type="predicted"/>
<keyword evidence="1" id="KW-1133">Transmembrane helix</keyword>
<dbReference type="OrthoDB" id="676647at2"/>
<name>A0A238X5B0_9FLAO</name>
<feature type="transmembrane region" description="Helical" evidence="1">
    <location>
        <begin position="114"/>
        <end position="144"/>
    </location>
</feature>
<protein>
    <submittedName>
        <fullName evidence="2">Uncharacterized protein</fullName>
    </submittedName>
</protein>
<evidence type="ECO:0000313" key="3">
    <source>
        <dbReference type="Proteomes" id="UP000198412"/>
    </source>
</evidence>
<organism evidence="2 3">
    <name type="scientific">Lutibacter flavus</name>
    <dbReference type="NCBI Taxonomy" id="691689"/>
    <lineage>
        <taxon>Bacteria</taxon>
        <taxon>Pseudomonadati</taxon>
        <taxon>Bacteroidota</taxon>
        <taxon>Flavobacteriia</taxon>
        <taxon>Flavobacteriales</taxon>
        <taxon>Flavobacteriaceae</taxon>
        <taxon>Lutibacter</taxon>
    </lineage>
</organism>
<reference evidence="3" key="1">
    <citation type="submission" date="2017-06" db="EMBL/GenBank/DDBJ databases">
        <authorList>
            <person name="Varghese N."/>
            <person name="Submissions S."/>
        </authorList>
    </citation>
    <scope>NUCLEOTIDE SEQUENCE [LARGE SCALE GENOMIC DNA]</scope>
    <source>
        <strain evidence="3">DSM 27993</strain>
    </source>
</reference>
<keyword evidence="3" id="KW-1185">Reference proteome</keyword>
<evidence type="ECO:0000313" key="2">
    <source>
        <dbReference type="EMBL" id="SNR53822.1"/>
    </source>
</evidence>